<sequence length="84" mass="9050">MRAGRRPRVAPSRVTLSAPSLRDVGKEGITRVAFPRRTSMILLARASGYSTPRDPSRVASSSRSFGDAGQRNPRDAYPHGSPGD</sequence>
<feature type="region of interest" description="Disordered" evidence="1">
    <location>
        <begin position="46"/>
        <end position="84"/>
    </location>
</feature>
<comment type="caution">
    <text evidence="2">The sequence shown here is derived from an EMBL/GenBank/DDBJ whole genome shotgun (WGS) entry which is preliminary data.</text>
</comment>
<reference evidence="2" key="1">
    <citation type="submission" date="2019-12" db="EMBL/GenBank/DDBJ databases">
        <title>Genome sequencing and annotation of Brassica cretica.</title>
        <authorList>
            <person name="Studholme D.J."/>
            <person name="Sarris P."/>
        </authorList>
    </citation>
    <scope>NUCLEOTIDE SEQUENCE</scope>
    <source>
        <strain evidence="2">PFS-109/04</strain>
        <tissue evidence="2">Leaf</tissue>
    </source>
</reference>
<proteinExistence type="predicted"/>
<dbReference type="EMBL" id="QGKX02000095">
    <property type="protein sequence ID" value="KAF3573605.1"/>
    <property type="molecule type" value="Genomic_DNA"/>
</dbReference>
<evidence type="ECO:0000313" key="2">
    <source>
        <dbReference type="EMBL" id="KAF3573605.1"/>
    </source>
</evidence>
<organism evidence="2 3">
    <name type="scientific">Brassica cretica</name>
    <name type="common">Mustard</name>
    <dbReference type="NCBI Taxonomy" id="69181"/>
    <lineage>
        <taxon>Eukaryota</taxon>
        <taxon>Viridiplantae</taxon>
        <taxon>Streptophyta</taxon>
        <taxon>Embryophyta</taxon>
        <taxon>Tracheophyta</taxon>
        <taxon>Spermatophyta</taxon>
        <taxon>Magnoliopsida</taxon>
        <taxon>eudicotyledons</taxon>
        <taxon>Gunneridae</taxon>
        <taxon>Pentapetalae</taxon>
        <taxon>rosids</taxon>
        <taxon>malvids</taxon>
        <taxon>Brassicales</taxon>
        <taxon>Brassicaceae</taxon>
        <taxon>Brassiceae</taxon>
        <taxon>Brassica</taxon>
    </lineage>
</organism>
<accession>A0A8S9RLR5</accession>
<evidence type="ECO:0000256" key="1">
    <source>
        <dbReference type="SAM" id="MobiDB-lite"/>
    </source>
</evidence>
<dbReference type="Proteomes" id="UP000712600">
    <property type="component" value="Unassembled WGS sequence"/>
</dbReference>
<dbReference type="AlphaFoldDB" id="A0A8S9RLR5"/>
<gene>
    <name evidence="2" type="ORF">F2Q69_00058688</name>
</gene>
<evidence type="ECO:0000313" key="3">
    <source>
        <dbReference type="Proteomes" id="UP000712600"/>
    </source>
</evidence>
<name>A0A8S9RLR5_BRACR</name>
<protein>
    <submittedName>
        <fullName evidence="2">Uncharacterized protein</fullName>
    </submittedName>
</protein>